<keyword evidence="1" id="KW-0812">Transmembrane</keyword>
<reference evidence="2" key="1">
    <citation type="journal article" date="2015" name="Proc. Natl. Acad. Sci. U.S.A.">
        <title>Networks of energetic and metabolic interactions define dynamics in microbial communities.</title>
        <authorList>
            <person name="Embree M."/>
            <person name="Liu J.K."/>
            <person name="Al-Bassam M.M."/>
            <person name="Zengler K."/>
        </authorList>
    </citation>
    <scope>NUCLEOTIDE SEQUENCE</scope>
</reference>
<proteinExistence type="predicted"/>
<dbReference type="AlphaFoldDB" id="A0A0W8F7K8"/>
<feature type="transmembrane region" description="Helical" evidence="1">
    <location>
        <begin position="35"/>
        <end position="54"/>
    </location>
</feature>
<comment type="caution">
    <text evidence="2">The sequence shown here is derived from an EMBL/GenBank/DDBJ whole genome shotgun (WGS) entry which is preliminary data.</text>
</comment>
<protein>
    <submittedName>
        <fullName evidence="2">Uncharacterized protein</fullName>
    </submittedName>
</protein>
<evidence type="ECO:0000313" key="2">
    <source>
        <dbReference type="EMBL" id="KUG16857.1"/>
    </source>
</evidence>
<name>A0A0W8F7K8_9ZZZZ</name>
<keyword evidence="1" id="KW-0472">Membrane</keyword>
<keyword evidence="1" id="KW-1133">Transmembrane helix</keyword>
<organism evidence="2">
    <name type="scientific">hydrocarbon metagenome</name>
    <dbReference type="NCBI Taxonomy" id="938273"/>
    <lineage>
        <taxon>unclassified sequences</taxon>
        <taxon>metagenomes</taxon>
        <taxon>ecological metagenomes</taxon>
    </lineage>
</organism>
<dbReference type="EMBL" id="LNQE01001478">
    <property type="protein sequence ID" value="KUG16857.1"/>
    <property type="molecule type" value="Genomic_DNA"/>
</dbReference>
<evidence type="ECO:0000256" key="1">
    <source>
        <dbReference type="SAM" id="Phobius"/>
    </source>
</evidence>
<sequence length="59" mass="6335">MKKKYLEIGLSTGLVLLMIILILGAQMTLPAGERGSSFAIIILLFIVAMGIVGLKLDDM</sequence>
<accession>A0A0W8F7K8</accession>
<gene>
    <name evidence="2" type="ORF">ASZ90_013490</name>
</gene>
<feature type="transmembrane region" description="Helical" evidence="1">
    <location>
        <begin position="12"/>
        <end position="29"/>
    </location>
</feature>